<evidence type="ECO:0000256" key="2">
    <source>
        <dbReference type="SAM" id="MobiDB-lite"/>
    </source>
</evidence>
<keyword evidence="1" id="KW-0653">Protein transport</keyword>
<feature type="domain" description="FCP1 homology" evidence="3">
    <location>
        <begin position="78"/>
        <end position="264"/>
    </location>
</feature>
<comment type="function">
    <text evidence="1">Essential component of the TIM23 complex, a complex that mediates the translocation of transit peptide-containing proteins across the mitochondrial inner membrane.</text>
</comment>
<protein>
    <recommendedName>
        <fullName evidence="1">Mitochondrial import inner membrane translocase subunit TIM50</fullName>
    </recommendedName>
</protein>
<evidence type="ECO:0000259" key="3">
    <source>
        <dbReference type="PROSITE" id="PS50969"/>
    </source>
</evidence>
<feature type="compositionally biased region" description="Acidic residues" evidence="2">
    <location>
        <begin position="15"/>
        <end position="24"/>
    </location>
</feature>
<name>A0ABM4UM75_COFAR</name>
<organism evidence="4 5">
    <name type="scientific">Coffea arabica</name>
    <name type="common">Arabian coffee</name>
    <dbReference type="NCBI Taxonomy" id="13443"/>
    <lineage>
        <taxon>Eukaryota</taxon>
        <taxon>Viridiplantae</taxon>
        <taxon>Streptophyta</taxon>
        <taxon>Embryophyta</taxon>
        <taxon>Tracheophyta</taxon>
        <taxon>Spermatophyta</taxon>
        <taxon>Magnoliopsida</taxon>
        <taxon>eudicotyledons</taxon>
        <taxon>Gunneridae</taxon>
        <taxon>Pentapetalae</taxon>
        <taxon>asterids</taxon>
        <taxon>lamiids</taxon>
        <taxon>Gentianales</taxon>
        <taxon>Rubiaceae</taxon>
        <taxon>Ixoroideae</taxon>
        <taxon>Gardenieae complex</taxon>
        <taxon>Bertiereae - Coffeeae clade</taxon>
        <taxon>Coffeeae</taxon>
        <taxon>Coffea</taxon>
    </lineage>
</organism>
<dbReference type="RefSeq" id="XP_071908390.1">
    <property type="nucleotide sequence ID" value="XM_072052289.1"/>
</dbReference>
<sequence>MAAKIQGMKLKNVVGDDDGSDDERDSAADDLGGLSLEKLKLGPTKIQGMKLKNVVGDDDGSDGAADDLGGLSLEKLKLGPSKKLLVLCLGGLLAHRVHKRDSASVQGRRPDLVYGNFLVFKRPFCGEFLNFCFQRFEVGLWSSARERNMDYVLRFIMDDSVRRKVAFVWDQEECIDSGFRSLHNKQKPLFLKDLNKVWENKDRSLPWPSGKYSSSNTLLIDDEPCKALLNPPHTSIFPHPYKSDNCKDTFLGPKGELQVFLDGLADADEVPSYVKEHALGQPAITALHPDWGYYESVVRHFQRTKAALDR</sequence>
<keyword evidence="1" id="KW-0496">Mitochondrion</keyword>
<dbReference type="InterPro" id="IPR004274">
    <property type="entry name" value="FCP1_dom"/>
</dbReference>
<keyword evidence="4" id="KW-1185">Reference proteome</keyword>
<dbReference type="InterPro" id="IPR036412">
    <property type="entry name" value="HAD-like_sf"/>
</dbReference>
<dbReference type="PROSITE" id="PS50969">
    <property type="entry name" value="FCP1"/>
    <property type="match status" value="1"/>
</dbReference>
<dbReference type="GeneID" id="140008333"/>
<feature type="region of interest" description="Disordered" evidence="2">
    <location>
        <begin position="1"/>
        <end position="29"/>
    </location>
</feature>
<dbReference type="Proteomes" id="UP001652660">
    <property type="component" value="Chromosome 6c"/>
</dbReference>
<evidence type="ECO:0000256" key="1">
    <source>
        <dbReference type="RuleBase" id="RU365079"/>
    </source>
</evidence>
<comment type="similarity">
    <text evidence="1">Belongs to the TIM50 family.</text>
</comment>
<keyword evidence="1" id="KW-0813">Transport</keyword>
<gene>
    <name evidence="5" type="primary">LOC140008333</name>
</gene>
<evidence type="ECO:0000313" key="5">
    <source>
        <dbReference type="RefSeq" id="XP_071908390.1"/>
    </source>
</evidence>
<dbReference type="InterPro" id="IPR023214">
    <property type="entry name" value="HAD_sf"/>
</dbReference>
<reference evidence="5" key="1">
    <citation type="submission" date="2025-08" db="UniProtKB">
        <authorList>
            <consortium name="RefSeq"/>
        </authorList>
    </citation>
    <scope>IDENTIFICATION</scope>
    <source>
        <tissue evidence="5">Leaves</tissue>
    </source>
</reference>
<proteinExistence type="inferred from homology"/>
<dbReference type="InterPro" id="IPR050365">
    <property type="entry name" value="TIM50"/>
</dbReference>
<evidence type="ECO:0000313" key="4">
    <source>
        <dbReference type="Proteomes" id="UP001652660"/>
    </source>
</evidence>
<dbReference type="SUPFAM" id="SSF56784">
    <property type="entry name" value="HAD-like"/>
    <property type="match status" value="1"/>
</dbReference>
<dbReference type="SMART" id="SM00577">
    <property type="entry name" value="CPDc"/>
    <property type="match status" value="1"/>
</dbReference>
<accession>A0ABM4UM75</accession>
<dbReference type="PANTHER" id="PTHR12210">
    <property type="entry name" value="DULLARD PROTEIN PHOSPHATASE"/>
    <property type="match status" value="1"/>
</dbReference>
<keyword evidence="1" id="KW-0811">Translocation</keyword>
<dbReference type="Pfam" id="PF03031">
    <property type="entry name" value="NIF"/>
    <property type="match status" value="1"/>
</dbReference>
<comment type="subunit">
    <text evidence="1">Component of the TIM23 complex.</text>
</comment>
<comment type="subcellular location">
    <subcellularLocation>
        <location evidence="1">Mitochondrion inner membrane</location>
        <topology evidence="1">Single-pass membrane protein</topology>
    </subcellularLocation>
</comment>
<dbReference type="Gene3D" id="3.40.50.1000">
    <property type="entry name" value="HAD superfamily/HAD-like"/>
    <property type="match status" value="1"/>
</dbReference>
<keyword evidence="1" id="KW-0809">Transit peptide</keyword>